<gene>
    <name evidence="3" type="ORF">Ga0080574_TMP232</name>
</gene>
<feature type="domain" description="Aldehyde oxidase/xanthine dehydrogenase a/b hammerhead" evidence="2">
    <location>
        <begin position="25"/>
        <end position="134"/>
    </location>
</feature>
<geneLocation type="plasmid" evidence="4">
    <name>ppaby2</name>
</geneLocation>
<dbReference type="InterPro" id="IPR008274">
    <property type="entry name" value="AldOxase/xan_DH_MoCoBD1"/>
</dbReference>
<dbReference type="Gene3D" id="3.90.1170.50">
    <property type="entry name" value="Aldehyde oxidase/xanthine dehydrogenase, a/b hammerhead"/>
    <property type="match status" value="1"/>
</dbReference>
<dbReference type="PANTHER" id="PTHR11908:SF157">
    <property type="entry name" value="XANTHINE DEHYDROGENASE SUBUNIT D-RELATED"/>
    <property type="match status" value="1"/>
</dbReference>
<dbReference type="Pfam" id="PF02738">
    <property type="entry name" value="MoCoBD_1"/>
    <property type="match status" value="1"/>
</dbReference>
<dbReference type="GO" id="GO:0016491">
    <property type="term" value="F:oxidoreductase activity"/>
    <property type="evidence" value="ECO:0007669"/>
    <property type="project" value="InterPro"/>
</dbReference>
<dbReference type="InterPro" id="IPR037165">
    <property type="entry name" value="AldOxase/xan_DH_Mopterin-bd_sf"/>
</dbReference>
<dbReference type="Gene3D" id="3.30.365.10">
    <property type="entry name" value="Aldehyde oxidase/xanthine dehydrogenase, molybdopterin binding domain"/>
    <property type="match status" value="4"/>
</dbReference>
<sequence length="762" mass="82544">MNDQITQIRAVGQSHPRREAREKVTGRIEYIHNLRLPNMLYGKIFRSTVAHARIVSIDTSEAAACPGVDMVLTGEDIRKIMPDPHFGVMFHDQPVLALDKVRYVGEPVAIVLASDPNVAAEAVALIDVDYDELEPVFDEMEALSAETFVHDELKPGIPEIQFLKGVRDTNVGFPYQLRHGGDVDTAFEEADRVFEHTFRTHPSAHVPLEPPVTVAEPTGAGLTLHTANQSPSFVRYEISRLLGWPQHRIRVRVPYLGGGFGAKLWIRLEALVAAAALLAKRPVKVSLSMEEQFYTITKHGATLKIKSGLDKDGRITARKCEVFWNGGAYADIGPAVAFHAGMTAAGPYDIENVAIDSFSMYTNRPVAGAMRGFGHPQLIWAYENHTDMMAHELGIDPLEFRRRNILREGKEHATGTALNTSSVEKVLDRVAERLQWGKPFERGEGTVKRGRGFAIGIKASIAPSTSEAIVRLGADGSATLICATVDMGQGSDTAHAQIVAEVLNMPVEMVHVVHPDTDVAPYDTGTLGSRSLYHMGHAARLAAEDAKAKLEELAAEVGAQPGSNVPIWELFARKNGMPVGHVVGTASFIPDGHIPPDPMTGQSPHITPYWMLGATGAEVEIDTETGRVTVLKMINVADTGTQINPKIVDHQISGASIMQLGQTMQEKVHFDFGQVTNASFADYKIPSMLDIPQIETSILDGAEADGPFGAKGVGETGSFCVSSAIANAVFNAVGVRVSEMPITGETVYRAMRAAAGEPLEEE</sequence>
<dbReference type="KEGG" id="paby:Ga0080574_TMP232"/>
<dbReference type="PANTHER" id="PTHR11908">
    <property type="entry name" value="XANTHINE DEHYDROGENASE"/>
    <property type="match status" value="1"/>
</dbReference>
<keyword evidence="3" id="KW-0614">Plasmid</keyword>
<evidence type="ECO:0000259" key="2">
    <source>
        <dbReference type="SMART" id="SM01008"/>
    </source>
</evidence>
<dbReference type="InterPro" id="IPR000674">
    <property type="entry name" value="Ald_Oxase/Xan_DH_a/b"/>
</dbReference>
<dbReference type="SUPFAM" id="SSF54665">
    <property type="entry name" value="CO dehydrogenase molybdoprotein N-domain-like"/>
    <property type="match status" value="1"/>
</dbReference>
<dbReference type="Pfam" id="PF01315">
    <property type="entry name" value="Ald_Xan_dh_C"/>
    <property type="match status" value="1"/>
</dbReference>
<evidence type="ECO:0000313" key="3">
    <source>
        <dbReference type="EMBL" id="APZ50566.1"/>
    </source>
</evidence>
<dbReference type="AlphaFoldDB" id="A0A1P8UME7"/>
<dbReference type="SUPFAM" id="SSF56003">
    <property type="entry name" value="Molybdenum cofactor-binding domain"/>
    <property type="match status" value="1"/>
</dbReference>
<reference evidence="3 4" key="1">
    <citation type="submission" date="2016-04" db="EMBL/GenBank/DDBJ databases">
        <title>Deep-sea bacteria in the southern Pacific.</title>
        <authorList>
            <person name="Tang K."/>
        </authorList>
    </citation>
    <scope>NUCLEOTIDE SEQUENCE [LARGE SCALE GENOMIC DNA]</scope>
    <source>
        <strain evidence="3 4">JLT2014</strain>
        <plasmid evidence="4">ppaby2</plasmid>
    </source>
</reference>
<keyword evidence="4" id="KW-1185">Reference proteome</keyword>
<dbReference type="InterPro" id="IPR016208">
    <property type="entry name" value="Ald_Oxase/xanthine_DH-like"/>
</dbReference>
<dbReference type="SMART" id="SM01008">
    <property type="entry name" value="Ald_Xan_dh_C"/>
    <property type="match status" value="1"/>
</dbReference>
<protein>
    <submittedName>
        <fullName evidence="3">Aerobic-type carbon monoxide dehydrogenase, large subunit CoxL/CutL-like protein</fullName>
    </submittedName>
</protein>
<dbReference type="RefSeq" id="WP_076694347.1">
    <property type="nucleotide sequence ID" value="NZ_CP015090.1"/>
</dbReference>
<evidence type="ECO:0000313" key="4">
    <source>
        <dbReference type="Proteomes" id="UP000187059"/>
    </source>
</evidence>
<dbReference type="EMBL" id="CP015090">
    <property type="protein sequence ID" value="APZ50566.1"/>
    <property type="molecule type" value="Genomic_DNA"/>
</dbReference>
<evidence type="ECO:0000256" key="1">
    <source>
        <dbReference type="SAM" id="MobiDB-lite"/>
    </source>
</evidence>
<dbReference type="GO" id="GO:0005506">
    <property type="term" value="F:iron ion binding"/>
    <property type="evidence" value="ECO:0007669"/>
    <property type="project" value="InterPro"/>
</dbReference>
<name>A0A1P8UME7_9RHOB</name>
<accession>A0A1P8UME7</accession>
<dbReference type="Pfam" id="PF20256">
    <property type="entry name" value="MoCoBD_2"/>
    <property type="match status" value="1"/>
</dbReference>
<organism evidence="3 4">
    <name type="scientific">Salipiger abyssi</name>
    <dbReference type="NCBI Taxonomy" id="1250539"/>
    <lineage>
        <taxon>Bacteria</taxon>
        <taxon>Pseudomonadati</taxon>
        <taxon>Pseudomonadota</taxon>
        <taxon>Alphaproteobacteria</taxon>
        <taxon>Rhodobacterales</taxon>
        <taxon>Roseobacteraceae</taxon>
        <taxon>Salipiger</taxon>
    </lineage>
</organism>
<proteinExistence type="predicted"/>
<dbReference type="InterPro" id="IPR036856">
    <property type="entry name" value="Ald_Oxase/Xan_DH_a/b_sf"/>
</dbReference>
<dbReference type="Proteomes" id="UP000187059">
    <property type="component" value="Plasmid pPABY2"/>
</dbReference>
<dbReference type="OrthoDB" id="9763985at2"/>
<feature type="region of interest" description="Disordered" evidence="1">
    <location>
        <begin position="1"/>
        <end position="20"/>
    </location>
</feature>
<dbReference type="InterPro" id="IPR046867">
    <property type="entry name" value="AldOxase/xan_DH_MoCoBD2"/>
</dbReference>